<evidence type="ECO:0000313" key="3">
    <source>
        <dbReference type="RefSeq" id="XP_030984305.1"/>
    </source>
</evidence>
<dbReference type="RefSeq" id="XP_030984305.1">
    <property type="nucleotide sequence ID" value="XM_031122918.1"/>
</dbReference>
<keyword evidence="1" id="KW-0732">Signal</keyword>
<name>A0A6P8BAY2_PYRGI</name>
<reference evidence="3" key="3">
    <citation type="submission" date="2025-08" db="UniProtKB">
        <authorList>
            <consortium name="RefSeq"/>
        </authorList>
    </citation>
    <scope>IDENTIFICATION</scope>
    <source>
        <strain evidence="3">NI907</strain>
    </source>
</reference>
<feature type="chain" id="PRO_5028439043" evidence="1">
    <location>
        <begin position="20"/>
        <end position="68"/>
    </location>
</feature>
<dbReference type="AlphaFoldDB" id="A0A6P8BAY2"/>
<organism evidence="2 3">
    <name type="scientific">Pyricularia grisea</name>
    <name type="common">Crabgrass-specific blast fungus</name>
    <name type="synonym">Magnaporthe grisea</name>
    <dbReference type="NCBI Taxonomy" id="148305"/>
    <lineage>
        <taxon>Eukaryota</taxon>
        <taxon>Fungi</taxon>
        <taxon>Dikarya</taxon>
        <taxon>Ascomycota</taxon>
        <taxon>Pezizomycotina</taxon>
        <taxon>Sordariomycetes</taxon>
        <taxon>Sordariomycetidae</taxon>
        <taxon>Magnaporthales</taxon>
        <taxon>Pyriculariaceae</taxon>
        <taxon>Pyricularia</taxon>
    </lineage>
</organism>
<proteinExistence type="predicted"/>
<protein>
    <submittedName>
        <fullName evidence="3">Uncharacterized protein</fullName>
    </submittedName>
</protein>
<evidence type="ECO:0000313" key="2">
    <source>
        <dbReference type="Proteomes" id="UP000515153"/>
    </source>
</evidence>
<dbReference type="KEGG" id="pgri:PgNI_02861"/>
<keyword evidence="2" id="KW-1185">Reference proteome</keyword>
<evidence type="ECO:0000256" key="1">
    <source>
        <dbReference type="SAM" id="SignalP"/>
    </source>
</evidence>
<dbReference type="Proteomes" id="UP000515153">
    <property type="component" value="Unplaced"/>
</dbReference>
<reference evidence="3" key="2">
    <citation type="submission" date="2019-10" db="EMBL/GenBank/DDBJ databases">
        <authorList>
            <consortium name="NCBI Genome Project"/>
        </authorList>
    </citation>
    <scope>NUCLEOTIDE SEQUENCE</scope>
    <source>
        <strain evidence="3">NI907</strain>
    </source>
</reference>
<reference evidence="3" key="1">
    <citation type="journal article" date="2019" name="Mol. Biol. Evol.">
        <title>Blast fungal genomes show frequent chromosomal changes, gene gains and losses, and effector gene turnover.</title>
        <authorList>
            <person name="Gomez Luciano L.B."/>
            <person name="Jason Tsai I."/>
            <person name="Chuma I."/>
            <person name="Tosa Y."/>
            <person name="Chen Y.H."/>
            <person name="Li J.Y."/>
            <person name="Li M.Y."/>
            <person name="Jade Lu M.Y."/>
            <person name="Nakayashiki H."/>
            <person name="Li W.H."/>
        </authorList>
    </citation>
    <scope>NUCLEOTIDE SEQUENCE</scope>
    <source>
        <strain evidence="3">NI907</strain>
    </source>
</reference>
<sequence>MQFSKIILAIAIYTAGTEALPTPVPKCNGEVATNSNGKLNTRSTETFYYCSKCGFGTNKGSEYFSHKC</sequence>
<gene>
    <name evidence="3" type="ORF">PgNI_02861</name>
</gene>
<feature type="signal peptide" evidence="1">
    <location>
        <begin position="1"/>
        <end position="19"/>
    </location>
</feature>
<dbReference type="GeneID" id="41957829"/>
<accession>A0A6P8BAY2</accession>